<gene>
    <name evidence="5" type="ORF">CZ809_00053</name>
</gene>
<dbReference type="OrthoDB" id="5869242at2"/>
<evidence type="ECO:0000313" key="5">
    <source>
        <dbReference type="EMBL" id="SKC30581.1"/>
    </source>
</evidence>
<keyword evidence="1 2" id="KW-0732">Signal</keyword>
<dbReference type="InterPro" id="IPR032636">
    <property type="entry name" value="Pilus_assem_E-set-like_dom"/>
</dbReference>
<accession>A0A1T5HUS8</accession>
<dbReference type="Pfam" id="PF16967">
    <property type="entry name" value="TcfC"/>
    <property type="match status" value="1"/>
</dbReference>
<dbReference type="RefSeq" id="WP_080155461.1">
    <property type="nucleotide sequence ID" value="NZ_CP175535.1"/>
</dbReference>
<sequence length="932" mass="106294">MRESHLVLTVFFLCLYSSVAYSDDLKYDNIPDEFKEMFNEENKVVKVVFPSGDFGKQALISSYNKVRLNKNDKLAIDNFKKLLKNNNIKEKYVSKILSDLLSNEGIMNTNECQGIPSSCIVSTDSYAFFYNIDSNILRVFLSENILKEKKSKVVYASNINNNNALINSSSVFINQYDDDTSLNISDNFVQGFKYGYLRSDFNINTNNDDVFDLNELSYSVNKDNTELKAGYFSDNNSMNATDVIESFTDSDTVDISFGSSRNLLIKSNQAYKKVNIYVPSAGLLSIQKNGTYIKQYAVKAGQQEISYNDLPSGVYEIRVTVKSGSNTFFDKTYNIYNIKSAMLSKGDFDYRVQVGMLANGENNEGYNNDYDSHNDEYDDDYNDSIYSSAKLAYGLSDGLILSGAITLSEKNDVIFQSAVDYTFINGSQVTYNNKIYSEGSNLNSVNLYSSWINIGYEEYHFDEDDKLACFTESCSSRTNININKSMLLTGSLSTGLYYNYYKYEEGSNTSITNNYNYNYNSSNNFDFDITYNKNDGRVSRYNQFDDEFQFNFRYTINFDNNSQLSFNTSAQEDQFNDFTSEFDTGDLLPDDNISFSALARTAFVKDRDQTNDTSLDIMGDYQNNNFDANYYGSISTTGTIQQNIAFNNTQVINSDGIDFTRERSEAYLKLDIKKSDDIKDNDTYGILTIEQDNRRKYDVKINQNNKIVPLKSYSQYDNKIDTESSSLENTGKNRSSFFIHPGSVMTTNMNLTKIVSFVSGFKDIIDKDILDVECVGEGCVDVENIDGNIFKIAVRSGQPFVLKNKEKVLTCLTPQVRDISVLNIGMNYCIPEDNDQLLVINDPLTGKDMRYVYLGIFETKNKWRYASLDKDNQYNIIEKKFGDDKNLVYVSYDQEQIVSNDIKEKLSDIMLTADVPKDTISNYVLLLNQDWN</sequence>
<proteinExistence type="predicted"/>
<evidence type="ECO:0000259" key="4">
    <source>
        <dbReference type="Pfam" id="PF16967"/>
    </source>
</evidence>
<protein>
    <submittedName>
        <fullName evidence="5">Uncharacterized protein</fullName>
    </submittedName>
</protein>
<dbReference type="InterPro" id="IPR031917">
    <property type="entry name" value="Pilus_assem_C"/>
</dbReference>
<feature type="domain" description="Pilus assembly protein E-set like" evidence="4">
    <location>
        <begin position="272"/>
        <end position="336"/>
    </location>
</feature>
<evidence type="ECO:0000313" key="6">
    <source>
        <dbReference type="Proteomes" id="UP000189966"/>
    </source>
</evidence>
<evidence type="ECO:0000256" key="2">
    <source>
        <dbReference type="SAM" id="SignalP"/>
    </source>
</evidence>
<evidence type="ECO:0000259" key="3">
    <source>
        <dbReference type="Pfam" id="PF15976"/>
    </source>
</evidence>
<name>A0A1T5HUS8_9GAMM</name>
<reference evidence="5 6" key="1">
    <citation type="submission" date="2017-02" db="EMBL/GenBank/DDBJ databases">
        <authorList>
            <person name="Peterson S.W."/>
        </authorList>
    </citation>
    <scope>NUCLEOTIDE SEQUENCE [LARGE SCALE GENOMIC DNA]</scope>
    <source>
        <strain evidence="6">type strain: NCCB 100098</strain>
    </source>
</reference>
<feature type="signal peptide" evidence="2">
    <location>
        <begin position="1"/>
        <end position="22"/>
    </location>
</feature>
<dbReference type="Proteomes" id="UP000189966">
    <property type="component" value="Unassembled WGS sequence"/>
</dbReference>
<evidence type="ECO:0000256" key="1">
    <source>
        <dbReference type="ARBA" id="ARBA00022729"/>
    </source>
</evidence>
<dbReference type="Pfam" id="PF15976">
    <property type="entry name" value="CooC_C"/>
    <property type="match status" value="1"/>
</dbReference>
<feature type="chain" id="PRO_5013137817" evidence="2">
    <location>
        <begin position="23"/>
        <end position="932"/>
    </location>
</feature>
<dbReference type="EMBL" id="FUZI01000001">
    <property type="protein sequence ID" value="SKC30581.1"/>
    <property type="molecule type" value="Genomic_DNA"/>
</dbReference>
<organism evidence="5 6">
    <name type="scientific">Photobacterium piscicola</name>
    <dbReference type="NCBI Taxonomy" id="1378299"/>
    <lineage>
        <taxon>Bacteria</taxon>
        <taxon>Pseudomonadati</taxon>
        <taxon>Pseudomonadota</taxon>
        <taxon>Gammaproteobacteria</taxon>
        <taxon>Vibrionales</taxon>
        <taxon>Vibrionaceae</taxon>
        <taxon>Photobacterium</taxon>
    </lineage>
</organism>
<dbReference type="AlphaFoldDB" id="A0A1T5HUS8"/>
<feature type="domain" description="Pilus assembly protein C-terminal" evidence="3">
    <location>
        <begin position="740"/>
        <end position="829"/>
    </location>
</feature>